<protein>
    <submittedName>
        <fullName evidence="1">Uncharacterized protein</fullName>
    </submittedName>
</protein>
<sequence>MLLFSRTLWERPATPVSQETPMVAGHDNPGIAVGEPHGNGRLFLLTGTDADESLDLRHGAFISGGGGNDVFVLEAGAGERLGVILDFSEGDKLDLRQLGDKAQLLDRVIGGGEHGGDRIGVDIDGDGKEDAWVTVFAPGAAPDLSVFDRSGVPVEEGEFHILPFPMPGDGVIEDGEFHILPFPMPGDGVVEEGEYHILPFPFPAGGTWEAGSDGAGFEDDYGDMPGAALVLGPVSGATDWLA</sequence>
<name>A0A328ANG4_9CAUL</name>
<gene>
    <name evidence="1" type="ORF">DJ018_00740</name>
</gene>
<evidence type="ECO:0000313" key="1">
    <source>
        <dbReference type="EMBL" id="RAK56543.1"/>
    </source>
</evidence>
<dbReference type="Proteomes" id="UP000249725">
    <property type="component" value="Unassembled WGS sequence"/>
</dbReference>
<dbReference type="RefSeq" id="WP_111512894.1">
    <property type="nucleotide sequence ID" value="NZ_QFYR01000001.1"/>
</dbReference>
<dbReference type="OrthoDB" id="8478268at2"/>
<accession>A0A328ANG4</accession>
<proteinExistence type="predicted"/>
<reference evidence="2" key="1">
    <citation type="submission" date="2018-05" db="EMBL/GenBank/DDBJ databases">
        <authorList>
            <person name="Li X."/>
        </authorList>
    </citation>
    <scope>NUCLEOTIDE SEQUENCE [LARGE SCALE GENOMIC DNA]</scope>
    <source>
        <strain evidence="2">YIM 73061</strain>
    </source>
</reference>
<keyword evidence="2" id="KW-1185">Reference proteome</keyword>
<comment type="caution">
    <text evidence="1">The sequence shown here is derived from an EMBL/GenBank/DDBJ whole genome shotgun (WGS) entry which is preliminary data.</text>
</comment>
<dbReference type="AlphaFoldDB" id="A0A328ANG4"/>
<evidence type="ECO:0000313" key="2">
    <source>
        <dbReference type="Proteomes" id="UP000249725"/>
    </source>
</evidence>
<organism evidence="1 2">
    <name type="scientific">Phenylobacterium deserti</name>
    <dbReference type="NCBI Taxonomy" id="1914756"/>
    <lineage>
        <taxon>Bacteria</taxon>
        <taxon>Pseudomonadati</taxon>
        <taxon>Pseudomonadota</taxon>
        <taxon>Alphaproteobacteria</taxon>
        <taxon>Caulobacterales</taxon>
        <taxon>Caulobacteraceae</taxon>
        <taxon>Phenylobacterium</taxon>
    </lineage>
</organism>
<dbReference type="EMBL" id="QFYR01000001">
    <property type="protein sequence ID" value="RAK56543.1"/>
    <property type="molecule type" value="Genomic_DNA"/>
</dbReference>